<reference evidence="6" key="2">
    <citation type="submission" date="2010-04" db="EMBL/GenBank/DDBJ databases">
        <authorList>
            <person name="Buell R."/>
            <person name="Hamilton J."/>
            <person name="Hostetler J."/>
        </authorList>
    </citation>
    <scope>NUCLEOTIDE SEQUENCE [LARGE SCALE GENOMIC DNA]</scope>
    <source>
        <strain evidence="6">DAOM:BR144</strain>
    </source>
</reference>
<reference evidence="5" key="3">
    <citation type="submission" date="2015-02" db="UniProtKB">
        <authorList>
            <consortium name="EnsemblProtists"/>
        </authorList>
    </citation>
    <scope>IDENTIFICATION</scope>
    <source>
        <strain evidence="5">DAOM BR144</strain>
    </source>
</reference>
<dbReference type="InterPro" id="IPR037666">
    <property type="entry name" value="CCDC43"/>
</dbReference>
<evidence type="ECO:0000256" key="3">
    <source>
        <dbReference type="SAM" id="MobiDB-lite"/>
    </source>
</evidence>
<dbReference type="EnsemblProtists" id="PYU1_T004995">
    <property type="protein sequence ID" value="PYU1_T004995"/>
    <property type="gene ID" value="PYU1_G004984"/>
</dbReference>
<name>K3WJ53_GLOUD</name>
<dbReference type="HOGENOM" id="CLU_1186822_0_0_1"/>
<evidence type="ECO:0000313" key="6">
    <source>
        <dbReference type="Proteomes" id="UP000019132"/>
    </source>
</evidence>
<feature type="compositionally biased region" description="Basic and acidic residues" evidence="3">
    <location>
        <begin position="186"/>
        <end position="211"/>
    </location>
</feature>
<keyword evidence="6" id="KW-1185">Reference proteome</keyword>
<feature type="domain" description="CCDC43 PWI-like" evidence="4">
    <location>
        <begin position="2"/>
        <end position="49"/>
    </location>
</feature>
<organism evidence="5 6">
    <name type="scientific">Globisporangium ultimum (strain ATCC 200006 / CBS 805.95 / DAOM BR144)</name>
    <name type="common">Pythium ultimum</name>
    <dbReference type="NCBI Taxonomy" id="431595"/>
    <lineage>
        <taxon>Eukaryota</taxon>
        <taxon>Sar</taxon>
        <taxon>Stramenopiles</taxon>
        <taxon>Oomycota</taxon>
        <taxon>Peronosporomycetes</taxon>
        <taxon>Pythiales</taxon>
        <taxon>Pythiaceae</taxon>
        <taxon>Globisporangium</taxon>
    </lineage>
</organism>
<sequence>MEAWVRKKVERLGLDADVYVEYGRGILEDEDTDVAERVESVIGIFSGAADGLASDEVLAQELDAAAMVADVERILHESKQQQAQEEDLKRAEAELRDLKLREQEKKAAEAAMEKEREKAAARQKMSREELAAREKLISEYGFSVISEFDEEGNLVKTNDKEKESANLEAAGQNTNKSRVQQAQNAMREKMKKEHEKKVTREKELLEKDRLRKEKAKKKTVKREKQRGAG</sequence>
<feature type="compositionally biased region" description="Polar residues" evidence="3">
    <location>
        <begin position="171"/>
        <end position="184"/>
    </location>
</feature>
<evidence type="ECO:0000313" key="5">
    <source>
        <dbReference type="EnsemblProtists" id="PYU1_T004995"/>
    </source>
</evidence>
<dbReference type="AlphaFoldDB" id="K3WJ53"/>
<dbReference type="InParanoid" id="K3WJ53"/>
<evidence type="ECO:0000256" key="2">
    <source>
        <dbReference type="ARBA" id="ARBA00023054"/>
    </source>
</evidence>
<dbReference type="PANTHER" id="PTHR31684">
    <property type="entry name" value="COILED-COIL DOMAIN-CONTAINING PROTEIN 43"/>
    <property type="match status" value="1"/>
</dbReference>
<dbReference type="InterPro" id="IPR058771">
    <property type="entry name" value="PWI_CCDC43"/>
</dbReference>
<dbReference type="PANTHER" id="PTHR31684:SF2">
    <property type="entry name" value="COILED-COIL DOMAIN-CONTAINING PROTEIN 43"/>
    <property type="match status" value="1"/>
</dbReference>
<feature type="region of interest" description="Disordered" evidence="3">
    <location>
        <begin position="106"/>
        <end position="128"/>
    </location>
</feature>
<evidence type="ECO:0000259" key="4">
    <source>
        <dbReference type="Pfam" id="PF26091"/>
    </source>
</evidence>
<feature type="compositionally biased region" description="Basic residues" evidence="3">
    <location>
        <begin position="212"/>
        <end position="229"/>
    </location>
</feature>
<dbReference type="eggNOG" id="ENOG502RXTG">
    <property type="taxonomic scope" value="Eukaryota"/>
</dbReference>
<dbReference type="Pfam" id="PF26091">
    <property type="entry name" value="PWI_CCDC43"/>
    <property type="match status" value="1"/>
</dbReference>
<comment type="similarity">
    <text evidence="1">Belongs to the CCDC43 family.</text>
</comment>
<dbReference type="VEuPathDB" id="FungiDB:PYU1_G004984"/>
<proteinExistence type="inferred from homology"/>
<reference evidence="6" key="1">
    <citation type="journal article" date="2010" name="Genome Biol.">
        <title>Genome sequence of the necrotrophic plant pathogen Pythium ultimum reveals original pathogenicity mechanisms and effector repertoire.</title>
        <authorList>
            <person name="Levesque C.A."/>
            <person name="Brouwer H."/>
            <person name="Cano L."/>
            <person name="Hamilton J.P."/>
            <person name="Holt C."/>
            <person name="Huitema E."/>
            <person name="Raffaele S."/>
            <person name="Robideau G.P."/>
            <person name="Thines M."/>
            <person name="Win J."/>
            <person name="Zerillo M.M."/>
            <person name="Beakes G.W."/>
            <person name="Boore J.L."/>
            <person name="Busam D."/>
            <person name="Dumas B."/>
            <person name="Ferriera S."/>
            <person name="Fuerstenberg S.I."/>
            <person name="Gachon C.M."/>
            <person name="Gaulin E."/>
            <person name="Govers F."/>
            <person name="Grenville-Briggs L."/>
            <person name="Horner N."/>
            <person name="Hostetler J."/>
            <person name="Jiang R.H."/>
            <person name="Johnson J."/>
            <person name="Krajaejun T."/>
            <person name="Lin H."/>
            <person name="Meijer H.J."/>
            <person name="Moore B."/>
            <person name="Morris P."/>
            <person name="Phuntmart V."/>
            <person name="Puiu D."/>
            <person name="Shetty J."/>
            <person name="Stajich J.E."/>
            <person name="Tripathy S."/>
            <person name="Wawra S."/>
            <person name="van West P."/>
            <person name="Whitty B.R."/>
            <person name="Coutinho P.M."/>
            <person name="Henrissat B."/>
            <person name="Martin F."/>
            <person name="Thomas P.D."/>
            <person name="Tyler B.M."/>
            <person name="De Vries R.P."/>
            <person name="Kamoun S."/>
            <person name="Yandell M."/>
            <person name="Tisserat N."/>
            <person name="Buell C.R."/>
        </authorList>
    </citation>
    <scope>NUCLEOTIDE SEQUENCE</scope>
    <source>
        <strain evidence="6">DAOM:BR144</strain>
    </source>
</reference>
<accession>K3WJ53</accession>
<protein>
    <recommendedName>
        <fullName evidence="4">CCDC43 PWI-like domain-containing protein</fullName>
    </recommendedName>
</protein>
<keyword evidence="2" id="KW-0175">Coiled coil</keyword>
<dbReference type="OMA" id="KFLFRNT"/>
<dbReference type="Proteomes" id="UP000019132">
    <property type="component" value="Unassembled WGS sequence"/>
</dbReference>
<dbReference type="EMBL" id="GL376564">
    <property type="status" value="NOT_ANNOTATED_CDS"/>
    <property type="molecule type" value="Genomic_DNA"/>
</dbReference>
<evidence type="ECO:0000256" key="1">
    <source>
        <dbReference type="ARBA" id="ARBA00005305"/>
    </source>
</evidence>
<feature type="region of interest" description="Disordered" evidence="3">
    <location>
        <begin position="154"/>
        <end position="229"/>
    </location>
</feature>